<dbReference type="EMBL" id="ML211488">
    <property type="protein sequence ID" value="TFK82413.1"/>
    <property type="molecule type" value="Genomic_DNA"/>
</dbReference>
<evidence type="ECO:0000313" key="3">
    <source>
        <dbReference type="Proteomes" id="UP000308197"/>
    </source>
</evidence>
<feature type="compositionally biased region" description="Low complexity" evidence="1">
    <location>
        <begin position="17"/>
        <end position="27"/>
    </location>
</feature>
<proteinExistence type="predicted"/>
<keyword evidence="3" id="KW-1185">Reference proteome</keyword>
<organism evidence="2 3">
    <name type="scientific">Polyporus arcularius HHB13444</name>
    <dbReference type="NCBI Taxonomy" id="1314778"/>
    <lineage>
        <taxon>Eukaryota</taxon>
        <taxon>Fungi</taxon>
        <taxon>Dikarya</taxon>
        <taxon>Basidiomycota</taxon>
        <taxon>Agaricomycotina</taxon>
        <taxon>Agaricomycetes</taxon>
        <taxon>Polyporales</taxon>
        <taxon>Polyporaceae</taxon>
        <taxon>Polyporus</taxon>
    </lineage>
</organism>
<dbReference type="InParanoid" id="A0A5C3P9E7"/>
<feature type="region of interest" description="Disordered" evidence="1">
    <location>
        <begin position="1"/>
        <end position="45"/>
    </location>
</feature>
<dbReference type="Proteomes" id="UP000308197">
    <property type="component" value="Unassembled WGS sequence"/>
</dbReference>
<gene>
    <name evidence="2" type="ORF">K466DRAFT_603703</name>
</gene>
<protein>
    <submittedName>
        <fullName evidence="2">Uncharacterized protein</fullName>
    </submittedName>
</protein>
<accession>A0A5C3P9E7</accession>
<name>A0A5C3P9E7_9APHY</name>
<evidence type="ECO:0000256" key="1">
    <source>
        <dbReference type="SAM" id="MobiDB-lite"/>
    </source>
</evidence>
<evidence type="ECO:0000313" key="2">
    <source>
        <dbReference type="EMBL" id="TFK82413.1"/>
    </source>
</evidence>
<reference evidence="2 3" key="1">
    <citation type="journal article" date="2019" name="Nat. Ecol. Evol.">
        <title>Megaphylogeny resolves global patterns of mushroom evolution.</title>
        <authorList>
            <person name="Varga T."/>
            <person name="Krizsan K."/>
            <person name="Foldi C."/>
            <person name="Dima B."/>
            <person name="Sanchez-Garcia M."/>
            <person name="Sanchez-Ramirez S."/>
            <person name="Szollosi G.J."/>
            <person name="Szarkandi J.G."/>
            <person name="Papp V."/>
            <person name="Albert L."/>
            <person name="Andreopoulos W."/>
            <person name="Angelini C."/>
            <person name="Antonin V."/>
            <person name="Barry K.W."/>
            <person name="Bougher N.L."/>
            <person name="Buchanan P."/>
            <person name="Buyck B."/>
            <person name="Bense V."/>
            <person name="Catcheside P."/>
            <person name="Chovatia M."/>
            <person name="Cooper J."/>
            <person name="Damon W."/>
            <person name="Desjardin D."/>
            <person name="Finy P."/>
            <person name="Geml J."/>
            <person name="Haridas S."/>
            <person name="Hughes K."/>
            <person name="Justo A."/>
            <person name="Karasinski D."/>
            <person name="Kautmanova I."/>
            <person name="Kiss B."/>
            <person name="Kocsube S."/>
            <person name="Kotiranta H."/>
            <person name="LaButti K.M."/>
            <person name="Lechner B.E."/>
            <person name="Liimatainen K."/>
            <person name="Lipzen A."/>
            <person name="Lukacs Z."/>
            <person name="Mihaltcheva S."/>
            <person name="Morgado L.N."/>
            <person name="Niskanen T."/>
            <person name="Noordeloos M.E."/>
            <person name="Ohm R.A."/>
            <person name="Ortiz-Santana B."/>
            <person name="Ovrebo C."/>
            <person name="Racz N."/>
            <person name="Riley R."/>
            <person name="Savchenko A."/>
            <person name="Shiryaev A."/>
            <person name="Soop K."/>
            <person name="Spirin V."/>
            <person name="Szebenyi C."/>
            <person name="Tomsovsky M."/>
            <person name="Tulloss R.E."/>
            <person name="Uehling J."/>
            <person name="Grigoriev I.V."/>
            <person name="Vagvolgyi C."/>
            <person name="Papp T."/>
            <person name="Martin F.M."/>
            <person name="Miettinen O."/>
            <person name="Hibbett D.S."/>
            <person name="Nagy L.G."/>
        </authorList>
    </citation>
    <scope>NUCLEOTIDE SEQUENCE [LARGE SCALE GENOMIC DNA]</scope>
    <source>
        <strain evidence="2 3">HHB13444</strain>
    </source>
</reference>
<sequence>MSTSRPSTPALSDLGETSSSHPHSAAPSTPPTSPSNSATSALPNHPEIDHAFDSLTICAALAESVSKLLCDAQDVQCTAPWKGESAESMPSALESVVAMNVRALELLDKAVDIQTSICERMYGVEGDIGNLRADVGQSQRASKRMLYRAKVLVRPFLRDPTQDPSAQPQDTTAEDVFQLALAIARLRQHQASRSAALDEATATLKLVVDELQCLKQSAWSYRARVFARDLVCLAAAASCFLAMLFVRACGIAYNELRACVQLVYDRPDLLGVVILSVTLSEDKQAMVVDRRPIWEAACD</sequence>
<dbReference type="AlphaFoldDB" id="A0A5C3P9E7"/>
<feature type="compositionally biased region" description="Polar residues" evidence="1">
    <location>
        <begin position="1"/>
        <end position="10"/>
    </location>
</feature>